<dbReference type="AlphaFoldDB" id="A0A0F3QI43"/>
<gene>
    <name evidence="1" type="ORF">RBEMOGI_1673</name>
</gene>
<organism evidence="1 2">
    <name type="scientific">Rickettsia bellii str. RML Mogi</name>
    <dbReference type="NCBI Taxonomy" id="1359194"/>
    <lineage>
        <taxon>Bacteria</taxon>
        <taxon>Pseudomonadati</taxon>
        <taxon>Pseudomonadota</taxon>
        <taxon>Alphaproteobacteria</taxon>
        <taxon>Rickettsiales</taxon>
        <taxon>Rickettsiaceae</taxon>
        <taxon>Rickettsieae</taxon>
        <taxon>Rickettsia</taxon>
        <taxon>belli group</taxon>
    </lineage>
</organism>
<comment type="caution">
    <text evidence="1">The sequence shown here is derived from an EMBL/GenBank/DDBJ whole genome shotgun (WGS) entry which is preliminary data.</text>
</comment>
<evidence type="ECO:0000313" key="2">
    <source>
        <dbReference type="Proteomes" id="UP000033689"/>
    </source>
</evidence>
<proteinExistence type="predicted"/>
<name>A0A0F3QI43_RICBE</name>
<reference evidence="1 2" key="1">
    <citation type="submission" date="2015-02" db="EMBL/GenBank/DDBJ databases">
        <title>Genome Sequencing of Rickettsiales.</title>
        <authorList>
            <person name="Daugherty S.C."/>
            <person name="Su Q."/>
            <person name="Abolude K."/>
            <person name="Beier-Sexton M."/>
            <person name="Carlyon J.A."/>
            <person name="Carter R."/>
            <person name="Day N.P."/>
            <person name="Dumler S.J."/>
            <person name="Dyachenko V."/>
            <person name="Godinez A."/>
            <person name="Kurtti T.J."/>
            <person name="Lichay M."/>
            <person name="Mullins K.E."/>
            <person name="Ott S."/>
            <person name="Pappas-Brown V."/>
            <person name="Paris D.H."/>
            <person name="Patel P."/>
            <person name="Richards A.L."/>
            <person name="Sadzewicz L."/>
            <person name="Sears K."/>
            <person name="Seidman D."/>
            <person name="Sengamalay N."/>
            <person name="Stenos J."/>
            <person name="Tallon L.J."/>
            <person name="Vincent G."/>
            <person name="Fraser C.M."/>
            <person name="Munderloh U."/>
            <person name="Dunning-Hotopp J.C."/>
        </authorList>
    </citation>
    <scope>NUCLEOTIDE SEQUENCE [LARGE SCALE GENOMIC DNA]</scope>
    <source>
        <strain evidence="1 2">RML Mogi</strain>
    </source>
</reference>
<protein>
    <submittedName>
        <fullName evidence="1">Uncharacterized protein</fullName>
    </submittedName>
</protein>
<evidence type="ECO:0000313" key="1">
    <source>
        <dbReference type="EMBL" id="KJV91079.1"/>
    </source>
</evidence>
<dbReference type="EMBL" id="LAOJ01000003">
    <property type="protein sequence ID" value="KJV91079.1"/>
    <property type="molecule type" value="Genomic_DNA"/>
</dbReference>
<sequence length="61" mass="7414">MYLFNTFKDEIFTIKVPEYKSKEDLEYKILDFEFTDYFDTNQLIRAIVQVTKKDGTKKLYS</sequence>
<dbReference type="Proteomes" id="UP000033689">
    <property type="component" value="Unassembled WGS sequence"/>
</dbReference>
<dbReference type="PATRIC" id="fig|1359194.3.peg.1713"/>
<accession>A0A0F3QI43</accession>